<accession>A0A645GU29</accession>
<sequence>MFRQILRRQFRVPSGGRQVRIHALKVGEKWLIRQICRHRLNRHLQIDIADFYLQWKLTGNAAFHLERQIQLFNGAGSQRQRPMAIVLGQQGQRIRDQGFLFLVPVGHEYLTSDVDLIAQRFAAVDRNGDGLWLV</sequence>
<gene>
    <name evidence="1" type="ORF">SDC9_174580</name>
</gene>
<dbReference type="AlphaFoldDB" id="A0A645GU29"/>
<protein>
    <submittedName>
        <fullName evidence="1">Uncharacterized protein</fullName>
    </submittedName>
</protein>
<organism evidence="1">
    <name type="scientific">bioreactor metagenome</name>
    <dbReference type="NCBI Taxonomy" id="1076179"/>
    <lineage>
        <taxon>unclassified sequences</taxon>
        <taxon>metagenomes</taxon>
        <taxon>ecological metagenomes</taxon>
    </lineage>
</organism>
<proteinExistence type="predicted"/>
<reference evidence="1" key="1">
    <citation type="submission" date="2019-08" db="EMBL/GenBank/DDBJ databases">
        <authorList>
            <person name="Kucharzyk K."/>
            <person name="Murdoch R.W."/>
            <person name="Higgins S."/>
            <person name="Loffler F."/>
        </authorList>
    </citation>
    <scope>NUCLEOTIDE SEQUENCE</scope>
</reference>
<comment type="caution">
    <text evidence="1">The sequence shown here is derived from an EMBL/GenBank/DDBJ whole genome shotgun (WGS) entry which is preliminary data.</text>
</comment>
<evidence type="ECO:0000313" key="1">
    <source>
        <dbReference type="EMBL" id="MPN27153.1"/>
    </source>
</evidence>
<dbReference type="EMBL" id="VSSQ01076943">
    <property type="protein sequence ID" value="MPN27153.1"/>
    <property type="molecule type" value="Genomic_DNA"/>
</dbReference>
<name>A0A645GU29_9ZZZZ</name>